<reference evidence="8 9" key="1">
    <citation type="submission" date="2015-12" db="EMBL/GenBank/DDBJ databases">
        <title>The genome of Folsomia candida.</title>
        <authorList>
            <person name="Faddeeva A."/>
            <person name="Derks M.F."/>
            <person name="Anvar Y."/>
            <person name="Smit S."/>
            <person name="Van Straalen N."/>
            <person name="Roelofs D."/>
        </authorList>
    </citation>
    <scope>NUCLEOTIDE SEQUENCE [LARGE SCALE GENOMIC DNA]</scope>
    <source>
        <strain evidence="8 9">VU population</strain>
        <tissue evidence="8">Whole body</tissue>
    </source>
</reference>
<dbReference type="Proteomes" id="UP000198287">
    <property type="component" value="Unassembled WGS sequence"/>
</dbReference>
<dbReference type="Pfam" id="PF00082">
    <property type="entry name" value="Peptidase_S8"/>
    <property type="match status" value="1"/>
</dbReference>
<evidence type="ECO:0000256" key="3">
    <source>
        <dbReference type="ARBA" id="ARBA00022801"/>
    </source>
</evidence>
<evidence type="ECO:0000313" key="8">
    <source>
        <dbReference type="EMBL" id="OXA61394.1"/>
    </source>
</evidence>
<dbReference type="PANTHER" id="PTHR43806:SF67">
    <property type="entry name" value="EGF-LIKE DOMAIN-CONTAINING PROTEIN"/>
    <property type="match status" value="1"/>
</dbReference>
<feature type="signal peptide" evidence="6">
    <location>
        <begin position="1"/>
        <end position="16"/>
    </location>
</feature>
<evidence type="ECO:0000259" key="7">
    <source>
        <dbReference type="Pfam" id="PF00082"/>
    </source>
</evidence>
<sequence>MKLLLVLAATFAVVAAGTVHPALNLAIQQGATEAILELPQIMKQVEASRSLSSLSGDAKVSALVATLQGLTSAAQAPFVQVASSLGLETQTYWGSNIILVKGLTPETLATLAATPGEFTLRKEVTVQMTPSVVVEFAQNATQNLQWGVAKIRAPEAWARTPGEGVVVCIIDTGVNLGHVALADAYSGAWSDPYYNTVEPTDQQGHGSHLTGTVVGRANGVGVAPAAQCTIGQELRRSWPMVQWVACRGLNHQGSGTEANLINCGQWVLTANPRPNIVSNSWGGGSGATWYNTVVSAWRSAGIIPVFAIGGSGSSCRSVGSPGDQPNLISVGATTDTDAMATFSARGPNARGELKPEVSAPGNIVSCGTGANNYVTMSGSSMATPHTAGAIALLMSANPSWGYDQIFTALTTTPAHPTLSNADRNCGLPEGGDFPNHAFGYGRIDVAAALGL</sequence>
<evidence type="ECO:0000256" key="2">
    <source>
        <dbReference type="ARBA" id="ARBA00022670"/>
    </source>
</evidence>
<dbReference type="PROSITE" id="PS00136">
    <property type="entry name" value="SUBTILASE_ASP"/>
    <property type="match status" value="1"/>
</dbReference>
<keyword evidence="3 5" id="KW-0378">Hydrolase</keyword>
<dbReference type="SUPFAM" id="SSF52743">
    <property type="entry name" value="Subtilisin-like"/>
    <property type="match status" value="1"/>
</dbReference>
<comment type="similarity">
    <text evidence="1 5">Belongs to the peptidase S8 family.</text>
</comment>
<dbReference type="Gene3D" id="3.40.50.200">
    <property type="entry name" value="Peptidase S8/S53 domain"/>
    <property type="match status" value="1"/>
</dbReference>
<evidence type="ECO:0000256" key="6">
    <source>
        <dbReference type="SAM" id="SignalP"/>
    </source>
</evidence>
<keyword evidence="9" id="KW-1185">Reference proteome</keyword>
<organism evidence="8 9">
    <name type="scientific">Folsomia candida</name>
    <name type="common">Springtail</name>
    <dbReference type="NCBI Taxonomy" id="158441"/>
    <lineage>
        <taxon>Eukaryota</taxon>
        <taxon>Metazoa</taxon>
        <taxon>Ecdysozoa</taxon>
        <taxon>Arthropoda</taxon>
        <taxon>Hexapoda</taxon>
        <taxon>Collembola</taxon>
        <taxon>Entomobryomorpha</taxon>
        <taxon>Isotomoidea</taxon>
        <taxon>Isotomidae</taxon>
        <taxon>Proisotominae</taxon>
        <taxon>Folsomia</taxon>
    </lineage>
</organism>
<keyword evidence="4 5" id="KW-0720">Serine protease</keyword>
<keyword evidence="6" id="KW-0732">Signal</keyword>
<dbReference type="InterPro" id="IPR015500">
    <property type="entry name" value="Peptidase_S8_subtilisin-rel"/>
</dbReference>
<keyword evidence="2 5" id="KW-0645">Protease</keyword>
<evidence type="ECO:0000256" key="1">
    <source>
        <dbReference type="ARBA" id="ARBA00011073"/>
    </source>
</evidence>
<dbReference type="InterPro" id="IPR050131">
    <property type="entry name" value="Peptidase_S8_subtilisin-like"/>
</dbReference>
<name>A0A226EWD9_FOLCA</name>
<evidence type="ECO:0000256" key="4">
    <source>
        <dbReference type="ARBA" id="ARBA00022825"/>
    </source>
</evidence>
<dbReference type="InterPro" id="IPR000209">
    <property type="entry name" value="Peptidase_S8/S53_dom"/>
</dbReference>
<dbReference type="GO" id="GO:0004252">
    <property type="term" value="F:serine-type endopeptidase activity"/>
    <property type="evidence" value="ECO:0007669"/>
    <property type="project" value="UniProtKB-UniRule"/>
</dbReference>
<dbReference type="InterPro" id="IPR023827">
    <property type="entry name" value="Peptidase_S8_Asp-AS"/>
</dbReference>
<dbReference type="GO" id="GO:0006508">
    <property type="term" value="P:proteolysis"/>
    <property type="evidence" value="ECO:0007669"/>
    <property type="project" value="UniProtKB-KW"/>
</dbReference>
<dbReference type="OrthoDB" id="7775224at2759"/>
<evidence type="ECO:0000256" key="5">
    <source>
        <dbReference type="PROSITE-ProRule" id="PRU01240"/>
    </source>
</evidence>
<dbReference type="PROSITE" id="PS51892">
    <property type="entry name" value="SUBTILASE"/>
    <property type="match status" value="1"/>
</dbReference>
<feature type="active site" description="Charge relay system" evidence="5">
    <location>
        <position position="380"/>
    </location>
</feature>
<feature type="active site" description="Charge relay system" evidence="5">
    <location>
        <position position="171"/>
    </location>
</feature>
<feature type="active site" description="Charge relay system" evidence="5">
    <location>
        <position position="205"/>
    </location>
</feature>
<evidence type="ECO:0000313" key="9">
    <source>
        <dbReference type="Proteomes" id="UP000198287"/>
    </source>
</evidence>
<accession>A0A226EWD9</accession>
<feature type="chain" id="PRO_5012601402" evidence="6">
    <location>
        <begin position="17"/>
        <end position="451"/>
    </location>
</feature>
<protein>
    <submittedName>
        <fullName evidence="8">Bacillopeptidase F</fullName>
    </submittedName>
</protein>
<dbReference type="EMBL" id="LNIX01000001">
    <property type="protein sequence ID" value="OXA61394.1"/>
    <property type="molecule type" value="Genomic_DNA"/>
</dbReference>
<dbReference type="AlphaFoldDB" id="A0A226EWD9"/>
<dbReference type="PANTHER" id="PTHR43806">
    <property type="entry name" value="PEPTIDASE S8"/>
    <property type="match status" value="1"/>
</dbReference>
<gene>
    <name evidence="8" type="ORF">Fcan01_00166</name>
</gene>
<proteinExistence type="inferred from homology"/>
<feature type="domain" description="Peptidase S8/S53" evidence="7">
    <location>
        <begin position="162"/>
        <end position="441"/>
    </location>
</feature>
<dbReference type="PRINTS" id="PR00723">
    <property type="entry name" value="SUBTILISIN"/>
</dbReference>
<comment type="caution">
    <text evidence="8">The sequence shown here is derived from an EMBL/GenBank/DDBJ whole genome shotgun (WGS) entry which is preliminary data.</text>
</comment>
<dbReference type="InterPro" id="IPR036852">
    <property type="entry name" value="Peptidase_S8/S53_dom_sf"/>
</dbReference>